<keyword evidence="2" id="KW-0472">Membrane</keyword>
<comment type="caution">
    <text evidence="3">The sequence shown here is derived from an EMBL/GenBank/DDBJ whole genome shotgun (WGS) entry which is preliminary data.</text>
</comment>
<organism evidence="3 4">
    <name type="scientific">Streblomastix strix</name>
    <dbReference type="NCBI Taxonomy" id="222440"/>
    <lineage>
        <taxon>Eukaryota</taxon>
        <taxon>Metamonada</taxon>
        <taxon>Preaxostyla</taxon>
        <taxon>Oxymonadida</taxon>
        <taxon>Streblomastigidae</taxon>
        <taxon>Streblomastix</taxon>
    </lineage>
</organism>
<gene>
    <name evidence="3" type="ORF">EZS28_037665</name>
</gene>
<evidence type="ECO:0000256" key="2">
    <source>
        <dbReference type="SAM" id="Phobius"/>
    </source>
</evidence>
<proteinExistence type="predicted"/>
<dbReference type="Proteomes" id="UP000324800">
    <property type="component" value="Unassembled WGS sequence"/>
</dbReference>
<evidence type="ECO:0000313" key="3">
    <source>
        <dbReference type="EMBL" id="KAA6366808.1"/>
    </source>
</evidence>
<feature type="transmembrane region" description="Helical" evidence="2">
    <location>
        <begin position="24"/>
        <end position="41"/>
    </location>
</feature>
<accession>A0A5J4U8W9</accession>
<name>A0A5J4U8W9_9EUKA</name>
<keyword evidence="2" id="KW-0812">Transmembrane</keyword>
<feature type="compositionally biased region" description="Basic and acidic residues" evidence="1">
    <location>
        <begin position="340"/>
        <end position="349"/>
    </location>
</feature>
<evidence type="ECO:0000256" key="1">
    <source>
        <dbReference type="SAM" id="MobiDB-lite"/>
    </source>
</evidence>
<dbReference type="EMBL" id="SNRW01018991">
    <property type="protein sequence ID" value="KAA6366808.1"/>
    <property type="molecule type" value="Genomic_DNA"/>
</dbReference>
<evidence type="ECO:0000313" key="4">
    <source>
        <dbReference type="Proteomes" id="UP000324800"/>
    </source>
</evidence>
<protein>
    <submittedName>
        <fullName evidence="3">Uncharacterized protein</fullName>
    </submittedName>
</protein>
<dbReference type="AlphaFoldDB" id="A0A5J4U8W9"/>
<feature type="region of interest" description="Disordered" evidence="1">
    <location>
        <begin position="328"/>
        <end position="399"/>
    </location>
</feature>
<keyword evidence="2" id="KW-1133">Transmembrane helix</keyword>
<reference evidence="3 4" key="1">
    <citation type="submission" date="2019-03" db="EMBL/GenBank/DDBJ databases">
        <title>Single cell metagenomics reveals metabolic interactions within the superorganism composed of flagellate Streblomastix strix and complex community of Bacteroidetes bacteria on its surface.</title>
        <authorList>
            <person name="Treitli S.C."/>
            <person name="Kolisko M."/>
            <person name="Husnik F."/>
            <person name="Keeling P."/>
            <person name="Hampl V."/>
        </authorList>
    </citation>
    <scope>NUCLEOTIDE SEQUENCE [LARGE SCALE GENOMIC DNA]</scope>
    <source>
        <strain evidence="3">ST1C</strain>
    </source>
</reference>
<sequence>MGKAQKGLEQTSHYWMQKRKRNKVAAAVVVVVVVVAVTATIKKEKKIGQGKGIRQFREPMEMRTGQRMKSAIDKWRKIDRLNLIRNNRLTNNNPNYNNHKWKEIQKSMKTKHKGVQNQKTSFHSHNRIRIIKTQTQITQVHNTIHLTNSLHHTHNNTQHHPHWKTHQIYQDQSLPEINENTKKKESQPKQPKLQQYAGLMGVIERFHEVMKPIIEEEKKKPDTMLPGQYKHYPYKDGPMFFYPPKNYRPTPIPRPKDLNLSEEQWEQFDGDVRQGVVPYLAGFINIYPQIYQSIPEAVIGLITFAAEQIIETEKEDKEQLTRELERIVADGTNDNEDNDQSEHAIEPKHVINGNDGLRKNDSGTQLQATVNKEANPEINITKTSANTPPHNVNGSDGLG</sequence>
<feature type="compositionally biased region" description="Polar residues" evidence="1">
    <location>
        <begin position="362"/>
        <end position="399"/>
    </location>
</feature>